<dbReference type="InterPro" id="IPR023753">
    <property type="entry name" value="FAD/NAD-binding_dom"/>
</dbReference>
<evidence type="ECO:0000259" key="3">
    <source>
        <dbReference type="Pfam" id="PF07992"/>
    </source>
</evidence>
<keyword evidence="4" id="KW-0503">Monooxygenase</keyword>
<feature type="region of interest" description="Disordered" evidence="2">
    <location>
        <begin position="180"/>
        <end position="200"/>
    </location>
</feature>
<evidence type="ECO:0000313" key="5">
    <source>
        <dbReference type="Proteomes" id="UP001451303"/>
    </source>
</evidence>
<evidence type="ECO:0000256" key="1">
    <source>
        <dbReference type="ARBA" id="ARBA00023002"/>
    </source>
</evidence>
<reference evidence="4 5" key="1">
    <citation type="submission" date="2023-09" db="EMBL/GenBank/DDBJ databases">
        <title>Multi-omics analysis of a traditional fermented food reveals byproduct-associated fungal strains for waste-to-food upcycling.</title>
        <authorList>
            <consortium name="Lawrence Berkeley National Laboratory"/>
            <person name="Rekdal V.M."/>
            <person name="Villalobos-Escobedo J.M."/>
            <person name="Rodriguez-Valeron N."/>
            <person name="Garcia M.O."/>
            <person name="Vasquez D.P."/>
            <person name="Damayanti I."/>
            <person name="Sorensen P.M."/>
            <person name="Baidoo E.E."/>
            <person name="De Carvalho A.C."/>
            <person name="Riley R."/>
            <person name="Lipzen A."/>
            <person name="He G."/>
            <person name="Yan M."/>
            <person name="Haridas S."/>
            <person name="Daum C."/>
            <person name="Yoshinaga Y."/>
            <person name="Ng V."/>
            <person name="Grigoriev I.V."/>
            <person name="Munk R."/>
            <person name="Nuraida L."/>
            <person name="Wijaya C.H."/>
            <person name="Morales P.-C."/>
            <person name="Keasling J.D."/>
        </authorList>
    </citation>
    <scope>NUCLEOTIDE SEQUENCE [LARGE SCALE GENOMIC DNA]</scope>
    <source>
        <strain evidence="4 5">FGSC 2613</strain>
    </source>
</reference>
<feature type="region of interest" description="Disordered" evidence="2">
    <location>
        <begin position="337"/>
        <end position="357"/>
    </location>
</feature>
<dbReference type="GO" id="GO:0004497">
    <property type="term" value="F:monooxygenase activity"/>
    <property type="evidence" value="ECO:0007669"/>
    <property type="project" value="UniProtKB-KW"/>
</dbReference>
<proteinExistence type="predicted"/>
<dbReference type="InterPro" id="IPR050982">
    <property type="entry name" value="Auxin_biosynth/cation_transpt"/>
</dbReference>
<accession>A0ABR3D7U9</accession>
<keyword evidence="1" id="KW-0560">Oxidoreductase</keyword>
<organism evidence="4 5">
    <name type="scientific">Neurospora intermedia</name>
    <dbReference type="NCBI Taxonomy" id="5142"/>
    <lineage>
        <taxon>Eukaryota</taxon>
        <taxon>Fungi</taxon>
        <taxon>Dikarya</taxon>
        <taxon>Ascomycota</taxon>
        <taxon>Pezizomycotina</taxon>
        <taxon>Sordariomycetes</taxon>
        <taxon>Sordariomycetidae</taxon>
        <taxon>Sordariales</taxon>
        <taxon>Sordariaceae</taxon>
        <taxon>Neurospora</taxon>
    </lineage>
</organism>
<evidence type="ECO:0000313" key="4">
    <source>
        <dbReference type="EMBL" id="KAL0468432.1"/>
    </source>
</evidence>
<sequence length="665" mass="73674">MGGSSTIVDAINFVNTASSQRIEPGSVNLPPAPWPAHFKTEPTSDQVTKIAANVVDTVNNHFDKVPDLFLDSQDGFWRDHLALTWDLRTLKGKDKIRNFLQAEAQVKKVPLQIQIDESQAFRKPQVGGFAPVNGLKGIQFFITFTSQNGKGRGVVRLVQEHKTEEWKIWTFFLTLDEYRGHPEPKGPNRPKGVEHGGQPGRMNWAQKRQEEINFTKKEPDVLILGCGQGGLTAAARLKMLGVSSLIIDRNPRIGDNWRNRYHQLVLHDPVWYDHLPYLPFPDHWPIFTPKDKLADWFDSYVKALDLNVWLRSTIVSSEYDSARKAWKVVIRRSFVKSSRPSSSSNPPTAGAPAAPPQVEEEIEHMELTVYPKHIIQCTGGSGKPNMPTSIPGIAGGVFKGDRLCHSSQFTTATPLAKRGSKKAIVVGACNSSHDICQDFYERGYDVTMVQRSSTFVVSSTAALKYLIGPLYSEGGPAVEDADLFLWSHPSEVLKTLQQDLTKLTIEHDAELLAGLDRAGFKLDKGVDGAGLFAKYLQRQGGYYIDVGTSKLIVEGKIAVKSGVGIAAVVEKGLKMEDGEVLEADEIVFATGYSNMRSTAREVFGNEQVGDKVGDVWGWNEEGEMRGIWTKSGHEAFWFHGGNLALARYYSRVVALQIKASLDGLL</sequence>
<dbReference type="EMBL" id="JAVLET010000007">
    <property type="protein sequence ID" value="KAL0468432.1"/>
    <property type="molecule type" value="Genomic_DNA"/>
</dbReference>
<dbReference type="PRINTS" id="PR00411">
    <property type="entry name" value="PNDRDTASEI"/>
</dbReference>
<dbReference type="SUPFAM" id="SSF51905">
    <property type="entry name" value="FAD/NAD(P)-binding domain"/>
    <property type="match status" value="1"/>
</dbReference>
<keyword evidence="5" id="KW-1185">Reference proteome</keyword>
<comment type="caution">
    <text evidence="4">The sequence shown here is derived from an EMBL/GenBank/DDBJ whole genome shotgun (WGS) entry which is preliminary data.</text>
</comment>
<dbReference type="Gene3D" id="3.50.50.60">
    <property type="entry name" value="FAD/NAD(P)-binding domain"/>
    <property type="match status" value="1"/>
</dbReference>
<feature type="compositionally biased region" description="Low complexity" evidence="2">
    <location>
        <begin position="337"/>
        <end position="352"/>
    </location>
</feature>
<name>A0ABR3D7U9_NEUIN</name>
<dbReference type="Pfam" id="PF07992">
    <property type="entry name" value="Pyr_redox_2"/>
    <property type="match status" value="1"/>
</dbReference>
<gene>
    <name evidence="4" type="ORF">QR685DRAFT_530927</name>
</gene>
<evidence type="ECO:0000256" key="2">
    <source>
        <dbReference type="SAM" id="MobiDB-lite"/>
    </source>
</evidence>
<feature type="domain" description="FAD/NAD(P)-binding" evidence="3">
    <location>
        <begin position="220"/>
        <end position="456"/>
    </location>
</feature>
<dbReference type="InterPro" id="IPR036188">
    <property type="entry name" value="FAD/NAD-bd_sf"/>
</dbReference>
<dbReference type="PANTHER" id="PTHR43539">
    <property type="entry name" value="FLAVIN-BINDING MONOOXYGENASE-LIKE PROTEIN (AFU_ORTHOLOGUE AFUA_4G09220)"/>
    <property type="match status" value="1"/>
</dbReference>
<dbReference type="PANTHER" id="PTHR43539:SF68">
    <property type="entry name" value="FLAVIN-BINDING MONOOXYGENASE-LIKE PROTEIN (AFU_ORTHOLOGUE AFUA_4G09220)"/>
    <property type="match status" value="1"/>
</dbReference>
<dbReference type="Proteomes" id="UP001451303">
    <property type="component" value="Unassembled WGS sequence"/>
</dbReference>
<feature type="compositionally biased region" description="Basic and acidic residues" evidence="2">
    <location>
        <begin position="180"/>
        <end position="194"/>
    </location>
</feature>
<protein>
    <submittedName>
        <fullName evidence="4">Flavin-containing monooxygenase</fullName>
    </submittedName>
</protein>